<feature type="compositionally biased region" description="Basic and acidic residues" evidence="5">
    <location>
        <begin position="561"/>
        <end position="578"/>
    </location>
</feature>
<dbReference type="InterPro" id="IPR001902">
    <property type="entry name" value="SLC26A/SulP_fam"/>
</dbReference>
<feature type="transmembrane region" description="Helical" evidence="6">
    <location>
        <begin position="239"/>
        <end position="259"/>
    </location>
</feature>
<dbReference type="PANTHER" id="PTHR11814">
    <property type="entry name" value="SULFATE TRANSPORTER"/>
    <property type="match status" value="1"/>
</dbReference>
<evidence type="ECO:0000313" key="9">
    <source>
        <dbReference type="Proteomes" id="UP001596392"/>
    </source>
</evidence>
<feature type="region of interest" description="Disordered" evidence="5">
    <location>
        <begin position="542"/>
        <end position="633"/>
    </location>
</feature>
<dbReference type="NCBIfam" id="TIGR00815">
    <property type="entry name" value="sulP"/>
    <property type="match status" value="1"/>
</dbReference>
<evidence type="ECO:0000256" key="1">
    <source>
        <dbReference type="ARBA" id="ARBA00004141"/>
    </source>
</evidence>
<dbReference type="InterPro" id="IPR002645">
    <property type="entry name" value="STAS_dom"/>
</dbReference>
<evidence type="ECO:0000256" key="2">
    <source>
        <dbReference type="ARBA" id="ARBA00022692"/>
    </source>
</evidence>
<feature type="domain" description="STAS" evidence="7">
    <location>
        <begin position="427"/>
        <end position="541"/>
    </location>
</feature>
<dbReference type="Pfam" id="PF01740">
    <property type="entry name" value="STAS"/>
    <property type="match status" value="1"/>
</dbReference>
<comment type="subcellular location">
    <subcellularLocation>
        <location evidence="1">Membrane</location>
        <topology evidence="1">Multi-pass membrane protein</topology>
    </subcellularLocation>
</comment>
<keyword evidence="2 6" id="KW-0812">Transmembrane</keyword>
<evidence type="ECO:0000256" key="3">
    <source>
        <dbReference type="ARBA" id="ARBA00022989"/>
    </source>
</evidence>
<dbReference type="Gene3D" id="3.30.750.24">
    <property type="entry name" value="STAS domain"/>
    <property type="match status" value="1"/>
</dbReference>
<feature type="transmembrane region" description="Helical" evidence="6">
    <location>
        <begin position="12"/>
        <end position="32"/>
    </location>
</feature>
<dbReference type="EMBL" id="JBHTAC010000002">
    <property type="protein sequence ID" value="MFC7241437.1"/>
    <property type="molecule type" value="Genomic_DNA"/>
</dbReference>
<dbReference type="Proteomes" id="UP001596392">
    <property type="component" value="Unassembled WGS sequence"/>
</dbReference>
<keyword evidence="4 6" id="KW-0472">Membrane</keyword>
<feature type="transmembrane region" description="Helical" evidence="6">
    <location>
        <begin position="341"/>
        <end position="360"/>
    </location>
</feature>
<keyword evidence="9" id="KW-1185">Reference proteome</keyword>
<evidence type="ECO:0000256" key="5">
    <source>
        <dbReference type="SAM" id="MobiDB-lite"/>
    </source>
</evidence>
<evidence type="ECO:0000256" key="6">
    <source>
        <dbReference type="SAM" id="Phobius"/>
    </source>
</evidence>
<feature type="transmembrane region" description="Helical" evidence="6">
    <location>
        <begin position="65"/>
        <end position="85"/>
    </location>
</feature>
<proteinExistence type="predicted"/>
<keyword evidence="3 6" id="KW-1133">Transmembrane helix</keyword>
<dbReference type="InterPro" id="IPR036513">
    <property type="entry name" value="STAS_dom_sf"/>
</dbReference>
<feature type="transmembrane region" description="Helical" evidence="6">
    <location>
        <begin position="162"/>
        <end position="186"/>
    </location>
</feature>
<feature type="transmembrane region" description="Helical" evidence="6">
    <location>
        <begin position="91"/>
        <end position="112"/>
    </location>
</feature>
<feature type="compositionally biased region" description="Basic residues" evidence="5">
    <location>
        <begin position="592"/>
        <end position="611"/>
    </location>
</feature>
<dbReference type="PROSITE" id="PS50801">
    <property type="entry name" value="STAS"/>
    <property type="match status" value="1"/>
</dbReference>
<gene>
    <name evidence="8" type="ORF">ACFQO7_02975</name>
</gene>
<feature type="transmembrane region" description="Helical" evidence="6">
    <location>
        <begin position="198"/>
        <end position="219"/>
    </location>
</feature>
<sequence length="633" mass="66784">MVTLRAYDRGWLRGDVLAGATVAAYLIPQVMAYSGLAGLPPVAGLWAALPALALYALLGSSRQLSVGPESTTALMTATVIAPLAAGDPGRYAALAAGLAVIVGLLCLVCWAIRLGFVADLLSKPILVGYMAGVAIIMIIGQLERLTGVPVDGGTLLGEMWSFIKGMGQIHLATAVLGALVLAFLYLVQRQFPKLPGPLLAVLLATGATALFGLQDYGIATIGKIPSGLPPLAWPDLTDFADLLLPAVGVMLVGYTDNMLTARAFAARHRQEVDADQELLALGVANLGSGVLRGFPVSSSGSRTALADAAGARSQVYSLTALVLVICTLLFASPVLSAFPTAALGAIIVYAALRLIDLPGFRKLAAFRRSELLLALAAFAGVLLFDILYGVLAAVALSVAEMLARVARPHDAVLGIVPGVAGMHDVEDYPQARTVPGLMIYRYDSPLFFANAQDLRRRALAAVGQAPDVKWFVLNAEAIVEVDITAMEAVEELRNELTQRGIVFGMAHVKQELMDEMVSFGLAESVGRDRIFHTLPTAVAAFRAEHPQTSSESRKSWSGRLPGDDHGGGGGRHVPEPHGRRAPPGAAADLAPRRRRGRARAAPRRRGRRGGGRPRPERPARRARGAQARRAVPA</sequence>
<evidence type="ECO:0000259" key="7">
    <source>
        <dbReference type="PROSITE" id="PS50801"/>
    </source>
</evidence>
<name>A0ABW2GNE5_9ACTN</name>
<comment type="caution">
    <text evidence="8">The sequence shown here is derived from an EMBL/GenBank/DDBJ whole genome shotgun (WGS) entry which is preliminary data.</text>
</comment>
<dbReference type="Pfam" id="PF00916">
    <property type="entry name" value="Sulfate_transp"/>
    <property type="match status" value="1"/>
</dbReference>
<feature type="transmembrane region" description="Helical" evidence="6">
    <location>
        <begin position="124"/>
        <end position="142"/>
    </location>
</feature>
<dbReference type="RefSeq" id="WP_376804907.1">
    <property type="nucleotide sequence ID" value="NZ_JBHTAC010000002.1"/>
</dbReference>
<feature type="transmembrane region" description="Helical" evidence="6">
    <location>
        <begin position="38"/>
        <end position="58"/>
    </location>
</feature>
<accession>A0ABW2GNE5</accession>
<evidence type="ECO:0000313" key="8">
    <source>
        <dbReference type="EMBL" id="MFC7241437.1"/>
    </source>
</evidence>
<protein>
    <submittedName>
        <fullName evidence="8">SulP family inorganic anion transporter</fullName>
    </submittedName>
</protein>
<reference evidence="9" key="1">
    <citation type="journal article" date="2019" name="Int. J. Syst. Evol. Microbiol.">
        <title>The Global Catalogue of Microorganisms (GCM) 10K type strain sequencing project: providing services to taxonomists for standard genome sequencing and annotation.</title>
        <authorList>
            <consortium name="The Broad Institute Genomics Platform"/>
            <consortium name="The Broad Institute Genome Sequencing Center for Infectious Disease"/>
            <person name="Wu L."/>
            <person name="Ma J."/>
        </authorList>
    </citation>
    <scope>NUCLEOTIDE SEQUENCE [LARGE SCALE GENOMIC DNA]</scope>
    <source>
        <strain evidence="9">CGMCC 1.9106</strain>
    </source>
</reference>
<dbReference type="CDD" id="cd07042">
    <property type="entry name" value="STAS_SulP_like_sulfate_transporter"/>
    <property type="match status" value="1"/>
</dbReference>
<dbReference type="SUPFAM" id="SSF52091">
    <property type="entry name" value="SpoIIaa-like"/>
    <property type="match status" value="1"/>
</dbReference>
<feature type="compositionally biased region" description="Low complexity" evidence="5">
    <location>
        <begin position="624"/>
        <end position="633"/>
    </location>
</feature>
<feature type="transmembrane region" description="Helical" evidence="6">
    <location>
        <begin position="372"/>
        <end position="399"/>
    </location>
</feature>
<evidence type="ECO:0000256" key="4">
    <source>
        <dbReference type="ARBA" id="ARBA00023136"/>
    </source>
</evidence>
<dbReference type="InterPro" id="IPR011547">
    <property type="entry name" value="SLC26A/SulP_dom"/>
</dbReference>
<feature type="transmembrane region" description="Helical" evidence="6">
    <location>
        <begin position="315"/>
        <end position="335"/>
    </location>
</feature>
<organism evidence="8 9">
    <name type="scientific">Catellatospora aurea</name>
    <dbReference type="NCBI Taxonomy" id="1337874"/>
    <lineage>
        <taxon>Bacteria</taxon>
        <taxon>Bacillati</taxon>
        <taxon>Actinomycetota</taxon>
        <taxon>Actinomycetes</taxon>
        <taxon>Micromonosporales</taxon>
        <taxon>Micromonosporaceae</taxon>
        <taxon>Catellatospora</taxon>
    </lineage>
</organism>